<dbReference type="Gene3D" id="3.30.420.40">
    <property type="match status" value="2"/>
</dbReference>
<accession>X1QQW7</accession>
<sequence>ADEEPQSVINRILSAIDHLLSQRNIDLSQLYGISIAAAGAIDFDKGLITSSPHLPGWHDVPLRDIVKEKYRVNTFLINDASAAALGEHHFGAGRGVNNLILLTVGTGIGGGIIINGRLYSGASGSAGEIGHTTIDVNGPRCSCGNTGCLEALVSGAAVAKEAIKRIRQGERSSLTEIVEGKIENITTEKVSIAAQGGDSLASEVILKAATYLGVGLANAVNIFNPEMIIIGGGMAKMRDLLLNPARQVVRERAFQLSAQAVQIVPAQLGDNAGVLGAAVFAFQQEVD</sequence>
<dbReference type="PANTHER" id="PTHR18964:SF149">
    <property type="entry name" value="BIFUNCTIONAL UDP-N-ACETYLGLUCOSAMINE 2-EPIMERASE_N-ACETYLMANNOSAMINE KINASE"/>
    <property type="match status" value="1"/>
</dbReference>
<feature type="non-terminal residue" evidence="1">
    <location>
        <position position="1"/>
    </location>
</feature>
<protein>
    <recommendedName>
        <fullName evidence="2">ROK family protein</fullName>
    </recommendedName>
</protein>
<dbReference type="EMBL" id="BARW01002392">
    <property type="protein sequence ID" value="GAI70937.1"/>
    <property type="molecule type" value="Genomic_DNA"/>
</dbReference>
<dbReference type="PANTHER" id="PTHR18964">
    <property type="entry name" value="ROK (REPRESSOR, ORF, KINASE) FAMILY"/>
    <property type="match status" value="1"/>
</dbReference>
<dbReference type="SUPFAM" id="SSF53067">
    <property type="entry name" value="Actin-like ATPase domain"/>
    <property type="match status" value="1"/>
</dbReference>
<dbReference type="Pfam" id="PF00480">
    <property type="entry name" value="ROK"/>
    <property type="match status" value="1"/>
</dbReference>
<reference evidence="1" key="1">
    <citation type="journal article" date="2014" name="Front. Microbiol.">
        <title>High frequency of phylogenetically diverse reductive dehalogenase-homologous genes in deep subseafloor sedimentary metagenomes.</title>
        <authorList>
            <person name="Kawai M."/>
            <person name="Futagami T."/>
            <person name="Toyoda A."/>
            <person name="Takaki Y."/>
            <person name="Nishi S."/>
            <person name="Hori S."/>
            <person name="Arai W."/>
            <person name="Tsubouchi T."/>
            <person name="Morono Y."/>
            <person name="Uchiyama I."/>
            <person name="Ito T."/>
            <person name="Fujiyama A."/>
            <person name="Inagaki F."/>
            <person name="Takami H."/>
        </authorList>
    </citation>
    <scope>NUCLEOTIDE SEQUENCE</scope>
    <source>
        <strain evidence="1">Expedition CK06-06</strain>
    </source>
</reference>
<dbReference type="InterPro" id="IPR049874">
    <property type="entry name" value="ROK_cs"/>
</dbReference>
<evidence type="ECO:0008006" key="2">
    <source>
        <dbReference type="Google" id="ProtNLM"/>
    </source>
</evidence>
<evidence type="ECO:0000313" key="1">
    <source>
        <dbReference type="EMBL" id="GAI70937.1"/>
    </source>
</evidence>
<comment type="caution">
    <text evidence="1">The sequence shown here is derived from an EMBL/GenBank/DDBJ whole genome shotgun (WGS) entry which is preliminary data.</text>
</comment>
<dbReference type="PROSITE" id="PS01125">
    <property type="entry name" value="ROK"/>
    <property type="match status" value="1"/>
</dbReference>
<name>X1QQW7_9ZZZZ</name>
<dbReference type="AlphaFoldDB" id="X1QQW7"/>
<organism evidence="1">
    <name type="scientific">marine sediment metagenome</name>
    <dbReference type="NCBI Taxonomy" id="412755"/>
    <lineage>
        <taxon>unclassified sequences</taxon>
        <taxon>metagenomes</taxon>
        <taxon>ecological metagenomes</taxon>
    </lineage>
</organism>
<proteinExistence type="predicted"/>
<dbReference type="InterPro" id="IPR043129">
    <property type="entry name" value="ATPase_NBD"/>
</dbReference>
<dbReference type="InterPro" id="IPR000600">
    <property type="entry name" value="ROK"/>
</dbReference>
<gene>
    <name evidence="1" type="ORF">S12H4_06711</name>
</gene>